<gene>
    <name evidence="4" type="ORF">H4R18_002000</name>
</gene>
<evidence type="ECO:0000313" key="5">
    <source>
        <dbReference type="Proteomes" id="UP001140217"/>
    </source>
</evidence>
<keyword evidence="1 3" id="KW-0853">WD repeat</keyword>
<dbReference type="InterPro" id="IPR052254">
    <property type="entry name" value="CUL4-DDB1_E3_ligase_receptor"/>
</dbReference>
<name>A0A9W8HD89_9FUNG</name>
<comment type="caution">
    <text evidence="4">The sequence shown here is derived from an EMBL/GenBank/DDBJ whole genome shotgun (WGS) entry which is preliminary data.</text>
</comment>
<proteinExistence type="predicted"/>
<sequence length="429" mass="44029">MARRKRQRAATAGGAQVRAIPGFVWDAERGRYFPATSRAATSQEERHEQRKRQRADAAAAAQARAERELQPLGLLLRQRAAPWAVPGRASSEQLGFACMARSSRPVPYADAYSAVTALCAAGGDGGGGGQQLLAAGHRCGLAALARLDGSGDVQQAATHSMGSEITAICHVERDLFLFASIGDGRDGGTLATDRLAAGERQTWTVPRLSVFAAAVSGPGQPRVACIGTDGSVQAAALVGGEMRWTFRARTGSDIVSAAFVDGPHVAAGGGRDGRIRLFDLRVDGARHDARRGLFSGAGCGHASAVHGLGGEGWLLASASMDGRVRVWDLRMAAGAQGPAALCASDLGDPLAAPAACRLGFGVGRGAVVAAGSDSLVCMWSLRTGHPLQRLALPVAEGSCTALALAAPGPGPPALFVGQSAAVRIYSSSR</sequence>
<evidence type="ECO:0000256" key="3">
    <source>
        <dbReference type="PROSITE-ProRule" id="PRU00221"/>
    </source>
</evidence>
<dbReference type="SUPFAM" id="SSF50978">
    <property type="entry name" value="WD40 repeat-like"/>
    <property type="match status" value="1"/>
</dbReference>
<evidence type="ECO:0000256" key="1">
    <source>
        <dbReference type="ARBA" id="ARBA00022574"/>
    </source>
</evidence>
<dbReference type="InterPro" id="IPR019775">
    <property type="entry name" value="WD40_repeat_CS"/>
</dbReference>
<keyword evidence="5" id="KW-1185">Reference proteome</keyword>
<dbReference type="InterPro" id="IPR015943">
    <property type="entry name" value="WD40/YVTN_repeat-like_dom_sf"/>
</dbReference>
<dbReference type="PANTHER" id="PTHR44472">
    <property type="entry name" value="DDB1- AND CUL4-ASSOCIATED FACTOR 4-RELATED"/>
    <property type="match status" value="1"/>
</dbReference>
<reference evidence="4" key="1">
    <citation type="submission" date="2022-07" db="EMBL/GenBank/DDBJ databases">
        <title>Phylogenomic reconstructions and comparative analyses of Kickxellomycotina fungi.</title>
        <authorList>
            <person name="Reynolds N.K."/>
            <person name="Stajich J.E."/>
            <person name="Barry K."/>
            <person name="Grigoriev I.V."/>
            <person name="Crous P."/>
            <person name="Smith M.E."/>
        </authorList>
    </citation>
    <scope>NUCLEOTIDE SEQUENCE</scope>
    <source>
        <strain evidence="4">NBRC 105414</strain>
    </source>
</reference>
<evidence type="ECO:0000313" key="4">
    <source>
        <dbReference type="EMBL" id="KAJ2782921.1"/>
    </source>
</evidence>
<dbReference type="EMBL" id="JANBUL010000059">
    <property type="protein sequence ID" value="KAJ2782921.1"/>
    <property type="molecule type" value="Genomic_DNA"/>
</dbReference>
<dbReference type="PROSITE" id="PS00678">
    <property type="entry name" value="WD_REPEATS_1"/>
    <property type="match status" value="1"/>
</dbReference>
<accession>A0A9W8HD89</accession>
<dbReference type="AlphaFoldDB" id="A0A9W8HD89"/>
<dbReference type="PROSITE" id="PS50082">
    <property type="entry name" value="WD_REPEATS_2"/>
    <property type="match status" value="1"/>
</dbReference>
<dbReference type="SMART" id="SM00320">
    <property type="entry name" value="WD40"/>
    <property type="match status" value="3"/>
</dbReference>
<protein>
    <submittedName>
        <fullName evidence="4">Uncharacterized protein</fullName>
    </submittedName>
</protein>
<organism evidence="4 5">
    <name type="scientific">Coemansia javaensis</name>
    <dbReference type="NCBI Taxonomy" id="2761396"/>
    <lineage>
        <taxon>Eukaryota</taxon>
        <taxon>Fungi</taxon>
        <taxon>Fungi incertae sedis</taxon>
        <taxon>Zoopagomycota</taxon>
        <taxon>Kickxellomycotina</taxon>
        <taxon>Kickxellomycetes</taxon>
        <taxon>Kickxellales</taxon>
        <taxon>Kickxellaceae</taxon>
        <taxon>Coemansia</taxon>
    </lineage>
</organism>
<dbReference type="Proteomes" id="UP001140217">
    <property type="component" value="Unassembled WGS sequence"/>
</dbReference>
<feature type="repeat" description="WD" evidence="3">
    <location>
        <begin position="314"/>
        <end position="330"/>
    </location>
</feature>
<keyword evidence="2" id="KW-0677">Repeat</keyword>
<dbReference type="OrthoDB" id="128867at2759"/>
<dbReference type="Gene3D" id="2.130.10.10">
    <property type="entry name" value="YVTN repeat-like/Quinoprotein amine dehydrogenase"/>
    <property type="match status" value="1"/>
</dbReference>
<dbReference type="PANTHER" id="PTHR44472:SF1">
    <property type="entry name" value="DDB1 AND CUL4 ASSOCIATED FACTOR 4"/>
    <property type="match status" value="1"/>
</dbReference>
<dbReference type="InterPro" id="IPR036322">
    <property type="entry name" value="WD40_repeat_dom_sf"/>
</dbReference>
<dbReference type="InterPro" id="IPR001680">
    <property type="entry name" value="WD40_rpt"/>
</dbReference>
<evidence type="ECO:0000256" key="2">
    <source>
        <dbReference type="ARBA" id="ARBA00022737"/>
    </source>
</evidence>